<gene>
    <name evidence="1" type="ORF">CEXT_161351</name>
</gene>
<evidence type="ECO:0000313" key="2">
    <source>
        <dbReference type="Proteomes" id="UP001054945"/>
    </source>
</evidence>
<comment type="caution">
    <text evidence="1">The sequence shown here is derived from an EMBL/GenBank/DDBJ whole genome shotgun (WGS) entry which is preliminary data.</text>
</comment>
<sequence length="108" mass="12898">MQVESFRTWKLNAQRQLAGTRHSLRLTSLPGLFYLSFAITRKRIFLPHPGHSDRKKEKVVTFWKYDSIECRCDFPKWEFVHRMICAQVIPRIKVNPVILVREKSIHFS</sequence>
<keyword evidence="2" id="KW-1185">Reference proteome</keyword>
<evidence type="ECO:0008006" key="3">
    <source>
        <dbReference type="Google" id="ProtNLM"/>
    </source>
</evidence>
<reference evidence="1 2" key="1">
    <citation type="submission" date="2021-06" db="EMBL/GenBank/DDBJ databases">
        <title>Caerostris extrusa draft genome.</title>
        <authorList>
            <person name="Kono N."/>
            <person name="Arakawa K."/>
        </authorList>
    </citation>
    <scope>NUCLEOTIDE SEQUENCE [LARGE SCALE GENOMIC DNA]</scope>
</reference>
<dbReference type="Proteomes" id="UP001054945">
    <property type="component" value="Unassembled WGS sequence"/>
</dbReference>
<dbReference type="AlphaFoldDB" id="A0AAV4NZL8"/>
<accession>A0AAV4NZL8</accession>
<evidence type="ECO:0000313" key="1">
    <source>
        <dbReference type="EMBL" id="GIX89745.1"/>
    </source>
</evidence>
<proteinExistence type="predicted"/>
<name>A0AAV4NZL8_CAEEX</name>
<dbReference type="EMBL" id="BPLR01021449">
    <property type="protein sequence ID" value="GIX89745.1"/>
    <property type="molecule type" value="Genomic_DNA"/>
</dbReference>
<organism evidence="1 2">
    <name type="scientific">Caerostris extrusa</name>
    <name type="common">Bark spider</name>
    <name type="synonym">Caerostris bankana</name>
    <dbReference type="NCBI Taxonomy" id="172846"/>
    <lineage>
        <taxon>Eukaryota</taxon>
        <taxon>Metazoa</taxon>
        <taxon>Ecdysozoa</taxon>
        <taxon>Arthropoda</taxon>
        <taxon>Chelicerata</taxon>
        <taxon>Arachnida</taxon>
        <taxon>Araneae</taxon>
        <taxon>Araneomorphae</taxon>
        <taxon>Entelegynae</taxon>
        <taxon>Araneoidea</taxon>
        <taxon>Araneidae</taxon>
        <taxon>Caerostris</taxon>
    </lineage>
</organism>
<protein>
    <recommendedName>
        <fullName evidence="3">SWIM-type domain-containing protein</fullName>
    </recommendedName>
</protein>